<accession>A0A5E4R4X7</accession>
<dbReference type="PANTHER" id="PTHR24083">
    <property type="entry name" value="NUCLEAR HORMONE RECEPTOR"/>
    <property type="match status" value="1"/>
</dbReference>
<dbReference type="GO" id="GO:0005634">
    <property type="term" value="C:nucleus"/>
    <property type="evidence" value="ECO:0007669"/>
    <property type="project" value="UniProtKB-SubCell"/>
</dbReference>
<name>A0A5E4R4X7_9NEOP</name>
<dbReference type="Proteomes" id="UP000324832">
    <property type="component" value="Unassembled WGS sequence"/>
</dbReference>
<reference evidence="11 12" key="1">
    <citation type="submission" date="2017-07" db="EMBL/GenBank/DDBJ databases">
        <authorList>
            <person name="Talla V."/>
            <person name="Backstrom N."/>
        </authorList>
    </citation>
    <scope>NUCLEOTIDE SEQUENCE [LARGE SCALE GENOMIC DNA]</scope>
</reference>
<evidence type="ECO:0000256" key="6">
    <source>
        <dbReference type="ARBA" id="ARBA00023125"/>
    </source>
</evidence>
<organism evidence="11 12">
    <name type="scientific">Leptidea sinapis</name>
    <dbReference type="NCBI Taxonomy" id="189913"/>
    <lineage>
        <taxon>Eukaryota</taxon>
        <taxon>Metazoa</taxon>
        <taxon>Ecdysozoa</taxon>
        <taxon>Arthropoda</taxon>
        <taxon>Hexapoda</taxon>
        <taxon>Insecta</taxon>
        <taxon>Pterygota</taxon>
        <taxon>Neoptera</taxon>
        <taxon>Endopterygota</taxon>
        <taxon>Lepidoptera</taxon>
        <taxon>Glossata</taxon>
        <taxon>Ditrysia</taxon>
        <taxon>Papilionoidea</taxon>
        <taxon>Pieridae</taxon>
        <taxon>Dismorphiinae</taxon>
        <taxon>Leptidea</taxon>
    </lineage>
</organism>
<dbReference type="PRINTS" id="PR00047">
    <property type="entry name" value="STROIDFINGER"/>
</dbReference>
<evidence type="ECO:0000256" key="4">
    <source>
        <dbReference type="ARBA" id="ARBA00022833"/>
    </source>
</evidence>
<evidence type="ECO:0000256" key="8">
    <source>
        <dbReference type="ARBA" id="ARBA00023170"/>
    </source>
</evidence>
<dbReference type="AlphaFoldDB" id="A0A5E4R4X7"/>
<comment type="subcellular location">
    <subcellularLocation>
        <location evidence="1">Nucleus</location>
    </subcellularLocation>
</comment>
<evidence type="ECO:0000256" key="2">
    <source>
        <dbReference type="ARBA" id="ARBA00022723"/>
    </source>
</evidence>
<evidence type="ECO:0000313" key="12">
    <source>
        <dbReference type="Proteomes" id="UP000324832"/>
    </source>
</evidence>
<protein>
    <recommendedName>
        <fullName evidence="10">Nuclear receptor domain-containing protein</fullName>
    </recommendedName>
</protein>
<evidence type="ECO:0000256" key="7">
    <source>
        <dbReference type="ARBA" id="ARBA00023163"/>
    </source>
</evidence>
<proteinExistence type="predicted"/>
<dbReference type="SMART" id="SM00399">
    <property type="entry name" value="ZnF_C4"/>
    <property type="match status" value="1"/>
</dbReference>
<dbReference type="Pfam" id="PF00105">
    <property type="entry name" value="zf-C4"/>
    <property type="match status" value="1"/>
</dbReference>
<gene>
    <name evidence="11" type="ORF">LSINAPIS_LOCUS15170</name>
</gene>
<dbReference type="EMBL" id="FZQP02007003">
    <property type="protein sequence ID" value="VVD05680.1"/>
    <property type="molecule type" value="Genomic_DNA"/>
</dbReference>
<dbReference type="Gene3D" id="1.10.565.10">
    <property type="entry name" value="Retinoid X Receptor"/>
    <property type="match status" value="1"/>
</dbReference>
<keyword evidence="9" id="KW-0539">Nucleus</keyword>
<evidence type="ECO:0000313" key="11">
    <source>
        <dbReference type="EMBL" id="VVD05680.1"/>
    </source>
</evidence>
<dbReference type="InterPro" id="IPR001628">
    <property type="entry name" value="Znf_hrmn_rcpt"/>
</dbReference>
<evidence type="ECO:0000256" key="9">
    <source>
        <dbReference type="ARBA" id="ARBA00023242"/>
    </source>
</evidence>
<evidence type="ECO:0000256" key="5">
    <source>
        <dbReference type="ARBA" id="ARBA00023015"/>
    </source>
</evidence>
<keyword evidence="3" id="KW-0863">Zinc-finger</keyword>
<dbReference type="InterPro" id="IPR035500">
    <property type="entry name" value="NHR-like_dom_sf"/>
</dbReference>
<dbReference type="Gene3D" id="3.30.50.10">
    <property type="entry name" value="Erythroid Transcription Factor GATA-1, subunit A"/>
    <property type="match status" value="1"/>
</dbReference>
<keyword evidence="6" id="KW-0238">DNA-binding</keyword>
<keyword evidence="2" id="KW-0479">Metal-binding</keyword>
<dbReference type="FunFam" id="3.30.50.10:FF:000015">
    <property type="entry name" value="Nuclear receptor subfamily 2, group C, member 1"/>
    <property type="match status" value="1"/>
</dbReference>
<keyword evidence="8" id="KW-0675">Receptor</keyword>
<evidence type="ECO:0000256" key="1">
    <source>
        <dbReference type="ARBA" id="ARBA00004123"/>
    </source>
</evidence>
<dbReference type="SUPFAM" id="SSF48508">
    <property type="entry name" value="Nuclear receptor ligand-binding domain"/>
    <property type="match status" value="1"/>
</dbReference>
<dbReference type="InterPro" id="IPR050274">
    <property type="entry name" value="Nuclear_hormone_rcpt_NR2"/>
</dbReference>
<keyword evidence="4" id="KW-0862">Zinc</keyword>
<keyword evidence="5" id="KW-0805">Transcription regulation</keyword>
<dbReference type="PROSITE" id="PS00031">
    <property type="entry name" value="NUCLEAR_REC_DBD_1"/>
    <property type="match status" value="1"/>
</dbReference>
<dbReference type="InterPro" id="IPR013088">
    <property type="entry name" value="Znf_NHR/GATA"/>
</dbReference>
<dbReference type="GO" id="GO:0003700">
    <property type="term" value="F:DNA-binding transcription factor activity"/>
    <property type="evidence" value="ECO:0007669"/>
    <property type="project" value="InterPro"/>
</dbReference>
<keyword evidence="12" id="KW-1185">Reference proteome</keyword>
<dbReference type="GO" id="GO:0043565">
    <property type="term" value="F:sequence-specific DNA binding"/>
    <property type="evidence" value="ECO:0007669"/>
    <property type="project" value="InterPro"/>
</dbReference>
<dbReference type="SUPFAM" id="SSF57716">
    <property type="entry name" value="Glucocorticoid receptor-like (DNA-binding domain)"/>
    <property type="match status" value="1"/>
</dbReference>
<feature type="domain" description="Nuclear receptor" evidence="10">
    <location>
        <begin position="20"/>
        <end position="95"/>
    </location>
</feature>
<evidence type="ECO:0000259" key="10">
    <source>
        <dbReference type="PROSITE" id="PS51030"/>
    </source>
</evidence>
<sequence length="328" mass="35930">MEAQDQMELKYNPGNEVGGLELCIVCGDRASGRHYGAISCEGCKGFFKRSIRKKLGYQCRGSMNCEVTKHHRNRCQYCRLQKCLACGMRSDSVQHERKPIVDKVKGEREQERQAYSKLLGLANHSQSQINPKDEPNDGFGAVSPAPAINFALAAAVAFNKGNPGVSPYLGGTSDVEGARRQQIMLQTQLAKNLFKMGQFGEDLGILSSPESIELPLSLAGVCVGSAGGGALRLRSKCRCSASAGRRCSCWVCADGAPEFLCRKLQEYQQRVVRSLKGLCDEERALSLVLQLPALRSFTATFVEDVFFVGFIGDVSIDDIIPYMLNAER</sequence>
<evidence type="ECO:0000256" key="3">
    <source>
        <dbReference type="ARBA" id="ARBA00022771"/>
    </source>
</evidence>
<keyword evidence="7" id="KW-0804">Transcription</keyword>
<dbReference type="PROSITE" id="PS51030">
    <property type="entry name" value="NUCLEAR_REC_DBD_2"/>
    <property type="match status" value="1"/>
</dbReference>
<dbReference type="GO" id="GO:0008270">
    <property type="term" value="F:zinc ion binding"/>
    <property type="evidence" value="ECO:0007669"/>
    <property type="project" value="UniProtKB-KW"/>
</dbReference>